<sequence>MPFLAHLNLNKINWQEYPIPGDKSKYITIEIGNQKGKGSYQTIQIRDLLKAQGYRWNSHQHRQIWYRNDLRASFTTVDDFFNQSSWYAIADGVEVCFYDDFRNLYQIWLLKTDYLFLLLPLA</sequence>
<accession>A0A0F6U0J6</accession>
<name>A0A0F6U0J6_MICAE</name>
<protein>
    <submittedName>
        <fullName evidence="1">Uncharacterized protein</fullName>
    </submittedName>
</protein>
<dbReference type="AlphaFoldDB" id="A0A0F6U0J6"/>
<evidence type="ECO:0000313" key="2">
    <source>
        <dbReference type="Proteomes" id="UP000034103"/>
    </source>
</evidence>
<proteinExistence type="predicted"/>
<evidence type="ECO:0000313" key="1">
    <source>
        <dbReference type="EMBL" id="AKE62506.1"/>
    </source>
</evidence>
<reference evidence="1 2" key="1">
    <citation type="journal article" date="2015" name="Genome Announc.">
        <title>Complete Genome Sequence of Microcystis aeruginosa NIES-2549, a Bloom-Forming Cyanobacterium from Lake Kasumigaura, Japan.</title>
        <authorList>
            <person name="Yamaguchi H."/>
            <person name="Suzuki S."/>
            <person name="Tanabe Y."/>
            <person name="Osana Y."/>
            <person name="Shimura Y."/>
            <person name="Ishida K."/>
            <person name="Kawachi M."/>
        </authorList>
    </citation>
    <scope>NUCLEOTIDE SEQUENCE [LARGE SCALE GENOMIC DNA]</scope>
    <source>
        <strain evidence="1 2">NIES-2549</strain>
    </source>
</reference>
<dbReference type="RefSeq" id="WP_046660552.1">
    <property type="nucleotide sequence ID" value="NZ_CP011304.1"/>
</dbReference>
<dbReference type="EMBL" id="CP011304">
    <property type="protein sequence ID" value="AKE62506.1"/>
    <property type="molecule type" value="Genomic_DNA"/>
</dbReference>
<gene>
    <name evidence="1" type="ORF">MYAER_0142</name>
</gene>
<dbReference type="Proteomes" id="UP000034103">
    <property type="component" value="Chromosome"/>
</dbReference>
<dbReference type="HOGENOM" id="CLU_2024034_0_0_3"/>
<organism evidence="1 2">
    <name type="scientific">Microcystis aeruginosa NIES-2549</name>
    <dbReference type="NCBI Taxonomy" id="1641812"/>
    <lineage>
        <taxon>Bacteria</taxon>
        <taxon>Bacillati</taxon>
        <taxon>Cyanobacteriota</taxon>
        <taxon>Cyanophyceae</taxon>
        <taxon>Oscillatoriophycideae</taxon>
        <taxon>Chroococcales</taxon>
        <taxon>Microcystaceae</taxon>
        <taxon>Microcystis</taxon>
    </lineage>
</organism>
<dbReference type="PATRIC" id="fig|1641812.3.peg.147"/>